<dbReference type="EMBL" id="QRZF01000006">
    <property type="protein sequence ID" value="RGV53877.1"/>
    <property type="molecule type" value="Genomic_DNA"/>
</dbReference>
<feature type="chain" id="PRO_5019444700" description="Zinc ribbon domain-containing protein" evidence="1">
    <location>
        <begin position="21"/>
        <end position="355"/>
    </location>
</feature>
<dbReference type="Proteomes" id="UP000283850">
    <property type="component" value="Unassembled WGS sequence"/>
</dbReference>
<dbReference type="AlphaFoldDB" id="A0A412Y8S3"/>
<evidence type="ECO:0008006" key="4">
    <source>
        <dbReference type="Google" id="ProtNLM"/>
    </source>
</evidence>
<keyword evidence="1" id="KW-0732">Signal</keyword>
<dbReference type="RefSeq" id="WP_118421397.1">
    <property type="nucleotide sequence ID" value="NZ_QRZF01000006.1"/>
</dbReference>
<feature type="signal peptide" evidence="1">
    <location>
        <begin position="1"/>
        <end position="20"/>
    </location>
</feature>
<organism evidence="2 3">
    <name type="scientific">Bacteroides intestinalis</name>
    <dbReference type="NCBI Taxonomy" id="329854"/>
    <lineage>
        <taxon>Bacteria</taxon>
        <taxon>Pseudomonadati</taxon>
        <taxon>Bacteroidota</taxon>
        <taxon>Bacteroidia</taxon>
        <taxon>Bacteroidales</taxon>
        <taxon>Bacteroidaceae</taxon>
        <taxon>Bacteroides</taxon>
    </lineage>
</organism>
<sequence>MKKKMILVSLLTIVIGYACQNEFIENEESVDKVLTRSLNEDLSVASAKHFFETNIHALKLPDFKTKVDSVNDKEYMDHYSKHSKEVSMTHSSLPDLKKANVRLEWDKSSVWSDEYASYVEIPMNAGGQIYALKKIKKGTDELKHERTKANFKFVFRKTHGYNEPVCEIVTIIGHKDYLRRNKAKISVLKYNMEGSDFSGYIFHSDINGKPKKAYVYENGKITSVLRVAKVPTPASTSNAISISLFDMGMNMSSYSLDWEVCSMCGKEHEWWEECELFCPDCGAMDPETCTCFCPRCGFRECVCYPICEKCGYVIEACICCPVCGPNYISCPTCHRCAVHCECCKICLNNPCECPK</sequence>
<evidence type="ECO:0000256" key="1">
    <source>
        <dbReference type="SAM" id="SignalP"/>
    </source>
</evidence>
<reference evidence="2 3" key="1">
    <citation type="submission" date="2018-08" db="EMBL/GenBank/DDBJ databases">
        <title>A genome reference for cultivated species of the human gut microbiota.</title>
        <authorList>
            <person name="Zou Y."/>
            <person name="Xue W."/>
            <person name="Luo G."/>
        </authorList>
    </citation>
    <scope>NUCLEOTIDE SEQUENCE [LARGE SCALE GENOMIC DNA]</scope>
    <source>
        <strain evidence="2 3">AF14-32</strain>
    </source>
</reference>
<gene>
    <name evidence="2" type="ORF">DWW10_10120</name>
</gene>
<comment type="caution">
    <text evidence="2">The sequence shown here is derived from an EMBL/GenBank/DDBJ whole genome shotgun (WGS) entry which is preliminary data.</text>
</comment>
<proteinExistence type="predicted"/>
<accession>A0A412Y8S3</accession>
<protein>
    <recommendedName>
        <fullName evidence="4">Zinc ribbon domain-containing protein</fullName>
    </recommendedName>
</protein>
<evidence type="ECO:0000313" key="2">
    <source>
        <dbReference type="EMBL" id="RGV53877.1"/>
    </source>
</evidence>
<name>A0A412Y8S3_9BACE</name>
<dbReference type="PROSITE" id="PS51257">
    <property type="entry name" value="PROKAR_LIPOPROTEIN"/>
    <property type="match status" value="1"/>
</dbReference>
<evidence type="ECO:0000313" key="3">
    <source>
        <dbReference type="Proteomes" id="UP000283850"/>
    </source>
</evidence>